<comment type="caution">
    <text evidence="4">The sequence shown here is derived from an EMBL/GenBank/DDBJ whole genome shotgun (WGS) entry which is preliminary data.</text>
</comment>
<sequence>MLYIATFLQHLHPDSLGAINGLPEPPPALVERFARTAINLITTNDEFFGSIEGLECVMVESVYYHNGGNLRRSWIANRRAMAIAQMMNLHQSQSRAKYKVLDHKTKAYPQLMWFRIVSLDRNLCLMLGLTQGSFDQTMATGTAFRNDTPMGRLERMHCTLASRILERNESDTCGNDLALTKNLDLELQKAGRSMSSKWWLMPNLDSVADDPQSLFLDMGRLFNQLYHYNLLNQLHLPYMLRSSPERKYEYSRMTCVNASREVLLRFIMFRGYNKNKFCCRTVDFFALMAAITLLLAHLDSHRFSQTSNLLAHQYLSDRAMIEQAQVNMEQISRLNGDTLSAQSADLLHRLLAIDSETAHGVSTESVSVQTPESAVLQSSEDDNGVVRLHIPYFGVVRIARQGLVSKEMTSPQPPLGNIQPYAPVISMHNTENSEAVVRDFGSGCFDRNSLPGSMVEADSNSVDSVSGPPAQLTLRYQDTVSDILPQNYQDPGLTAGVDDWAFQGVDMAFFDSIMRGLDNGITSETWDNGLHS</sequence>
<evidence type="ECO:0000256" key="1">
    <source>
        <dbReference type="ARBA" id="ARBA00023015"/>
    </source>
</evidence>
<dbReference type="AlphaFoldDB" id="A0A9W9XK50"/>
<reference evidence="4" key="1">
    <citation type="submission" date="2022-12" db="EMBL/GenBank/DDBJ databases">
        <authorList>
            <person name="Petersen C."/>
        </authorList>
    </citation>
    <scope>NUCLEOTIDE SEQUENCE</scope>
    <source>
        <strain evidence="4">IBT 29495</strain>
    </source>
</reference>
<protein>
    <recommendedName>
        <fullName evidence="6">Transcription factor domain-containing protein</fullName>
    </recommendedName>
</protein>
<dbReference type="CDD" id="cd12148">
    <property type="entry name" value="fungal_TF_MHR"/>
    <property type="match status" value="1"/>
</dbReference>
<keyword evidence="1" id="KW-0805">Transcription regulation</keyword>
<dbReference type="Proteomes" id="UP001149954">
    <property type="component" value="Unassembled WGS sequence"/>
</dbReference>
<keyword evidence="2" id="KW-0804">Transcription</keyword>
<organism evidence="4 5">
    <name type="scientific">Penicillium fimorum</name>
    <dbReference type="NCBI Taxonomy" id="1882269"/>
    <lineage>
        <taxon>Eukaryota</taxon>
        <taxon>Fungi</taxon>
        <taxon>Dikarya</taxon>
        <taxon>Ascomycota</taxon>
        <taxon>Pezizomycotina</taxon>
        <taxon>Eurotiomycetes</taxon>
        <taxon>Eurotiomycetidae</taxon>
        <taxon>Eurotiales</taxon>
        <taxon>Aspergillaceae</taxon>
        <taxon>Penicillium</taxon>
    </lineage>
</organism>
<dbReference type="OrthoDB" id="5392779at2759"/>
<dbReference type="PANTHER" id="PTHR47840:SF1">
    <property type="entry name" value="ZN(II)2CYS6 TRANSCRIPTION FACTOR (EUROFUNG)"/>
    <property type="match status" value="1"/>
</dbReference>
<keyword evidence="3" id="KW-0539">Nucleus</keyword>
<evidence type="ECO:0008006" key="6">
    <source>
        <dbReference type="Google" id="ProtNLM"/>
    </source>
</evidence>
<proteinExistence type="predicted"/>
<keyword evidence="5" id="KW-1185">Reference proteome</keyword>
<gene>
    <name evidence="4" type="ORF">N7463_010550</name>
</gene>
<dbReference type="EMBL" id="JAPWDS010000006">
    <property type="protein sequence ID" value="KAJ5494463.1"/>
    <property type="molecule type" value="Genomic_DNA"/>
</dbReference>
<reference evidence="4" key="2">
    <citation type="journal article" date="2023" name="IMA Fungus">
        <title>Comparative genomic study of the Penicillium genus elucidates a diverse pangenome and 15 lateral gene transfer events.</title>
        <authorList>
            <person name="Petersen C."/>
            <person name="Sorensen T."/>
            <person name="Nielsen M.R."/>
            <person name="Sondergaard T.E."/>
            <person name="Sorensen J.L."/>
            <person name="Fitzpatrick D.A."/>
            <person name="Frisvad J.C."/>
            <person name="Nielsen K.L."/>
        </authorList>
    </citation>
    <scope>NUCLEOTIDE SEQUENCE</scope>
    <source>
        <strain evidence="4">IBT 29495</strain>
    </source>
</reference>
<evidence type="ECO:0000256" key="2">
    <source>
        <dbReference type="ARBA" id="ARBA00023163"/>
    </source>
</evidence>
<name>A0A9W9XK50_9EURO</name>
<dbReference type="PANTHER" id="PTHR47840">
    <property type="entry name" value="ZN(II)2CYS6 TRANSCRIPTION FACTOR (EUROFUNG)-RELATED"/>
    <property type="match status" value="1"/>
</dbReference>
<evidence type="ECO:0000313" key="4">
    <source>
        <dbReference type="EMBL" id="KAJ5494463.1"/>
    </source>
</evidence>
<evidence type="ECO:0000256" key="3">
    <source>
        <dbReference type="ARBA" id="ARBA00023242"/>
    </source>
</evidence>
<accession>A0A9W9XK50</accession>
<evidence type="ECO:0000313" key="5">
    <source>
        <dbReference type="Proteomes" id="UP001149954"/>
    </source>
</evidence>